<protein>
    <recommendedName>
        <fullName evidence="3">Putative 2-succinyl-6-hydroxy-2,4-cyclohexadiene-1-carboxylate synthase</fullName>
        <shortName evidence="3">SHCHC synthase</shortName>
        <ecNumber evidence="3">4.2.99.20</ecNumber>
    </recommendedName>
</protein>
<gene>
    <name evidence="3 5" type="primary">menH</name>
    <name evidence="5" type="ORF">EJA10_08830</name>
</gene>
<comment type="similarity">
    <text evidence="3">Belongs to the AB hydrolase superfamily. MenH family.</text>
</comment>
<evidence type="ECO:0000256" key="3">
    <source>
        <dbReference type="HAMAP-Rule" id="MF_01660"/>
    </source>
</evidence>
<comment type="pathway">
    <text evidence="3">Quinol/quinone metabolism; menaquinone biosynthesis.</text>
</comment>
<dbReference type="InterPro" id="IPR022485">
    <property type="entry name" value="SHCHC_synthase_MenH"/>
</dbReference>
<evidence type="ECO:0000313" key="5">
    <source>
        <dbReference type="EMBL" id="RSD27859.1"/>
    </source>
</evidence>
<evidence type="ECO:0000256" key="1">
    <source>
        <dbReference type="ARBA" id="ARBA00022428"/>
    </source>
</evidence>
<dbReference type="InterPro" id="IPR029058">
    <property type="entry name" value="AB_hydrolase_fold"/>
</dbReference>
<dbReference type="RefSeq" id="WP_125479636.1">
    <property type="nucleotide sequence ID" value="NZ_RSFW01000010.1"/>
</dbReference>
<dbReference type="AlphaFoldDB" id="A0A427TU63"/>
<comment type="pathway">
    <text evidence="3">Quinol/quinone metabolism; 1,4-dihydroxy-2-naphthoate biosynthesis; 1,4-dihydroxy-2-naphthoate from chorismate: step 3/7.</text>
</comment>
<proteinExistence type="inferred from homology"/>
<dbReference type="PANTHER" id="PTHR42916:SF1">
    <property type="entry name" value="PROTEIN PHYLLO, CHLOROPLASTIC"/>
    <property type="match status" value="1"/>
</dbReference>
<evidence type="ECO:0000313" key="6">
    <source>
        <dbReference type="Proteomes" id="UP000279911"/>
    </source>
</evidence>
<reference evidence="6" key="1">
    <citation type="submission" date="2018-12" db="EMBL/GenBank/DDBJ databases">
        <title>Bacillus chawlae sp. nov., Bacillus glennii sp. nov., and Bacillus saganii sp. nov. Isolated from the Vehicle Assembly Building at Kennedy Space Center where the Viking Spacecraft were Assembled.</title>
        <authorList>
            <person name="Seuylemezian A."/>
            <person name="Vaishampayan P."/>
        </authorList>
    </citation>
    <scope>NUCLEOTIDE SEQUENCE [LARGE SCALE GENOMIC DNA]</scope>
    <source>
        <strain evidence="6">DSM 13966</strain>
    </source>
</reference>
<evidence type="ECO:0000256" key="2">
    <source>
        <dbReference type="ARBA" id="ARBA00023239"/>
    </source>
</evidence>
<dbReference type="Gene3D" id="3.40.50.1820">
    <property type="entry name" value="alpha/beta hydrolase"/>
    <property type="match status" value="1"/>
</dbReference>
<dbReference type="OrthoDB" id="9808398at2"/>
<comment type="function">
    <text evidence="3">Catalyzes a proton abstraction reaction that results in 2,5-elimination of pyruvate from 2-succinyl-5-enolpyruvyl-6-hydroxy-3-cyclohexene-1-carboxylate (SEPHCHC) and the formation of 2-succinyl-6-hydroxy-2,4-cyclohexadiene-1-carboxylate (SHCHC).</text>
</comment>
<dbReference type="PANTHER" id="PTHR42916">
    <property type="entry name" value="2-SUCCINYL-5-ENOLPYRUVYL-6-HYDROXY-3-CYCLOHEXENE-1-CARBOXYLATE SYNTHASE"/>
    <property type="match status" value="1"/>
</dbReference>
<keyword evidence="2 3" id="KW-0456">Lyase</keyword>
<keyword evidence="1 3" id="KW-0474">Menaquinone biosynthesis</keyword>
<dbReference type="Pfam" id="PF00561">
    <property type="entry name" value="Abhydrolase_1"/>
    <property type="match status" value="1"/>
</dbReference>
<accession>A0A427TU63</accession>
<name>A0A427TU63_9BACI</name>
<evidence type="ECO:0000259" key="4">
    <source>
        <dbReference type="Pfam" id="PF00561"/>
    </source>
</evidence>
<organism evidence="5 6">
    <name type="scientific">Mesobacillus subterraneus</name>
    <dbReference type="NCBI Taxonomy" id="285983"/>
    <lineage>
        <taxon>Bacteria</taxon>
        <taxon>Bacillati</taxon>
        <taxon>Bacillota</taxon>
        <taxon>Bacilli</taxon>
        <taxon>Bacillales</taxon>
        <taxon>Bacillaceae</taxon>
        <taxon>Mesobacillus</taxon>
    </lineage>
</organism>
<dbReference type="EMBL" id="RSFW01000010">
    <property type="protein sequence ID" value="RSD27859.1"/>
    <property type="molecule type" value="Genomic_DNA"/>
</dbReference>
<dbReference type="EC" id="4.2.99.20" evidence="3"/>
<comment type="caution">
    <text evidence="5">The sequence shown here is derived from an EMBL/GenBank/DDBJ whole genome shotgun (WGS) entry which is preliminary data.</text>
</comment>
<dbReference type="Proteomes" id="UP000279911">
    <property type="component" value="Unassembled WGS sequence"/>
</dbReference>
<dbReference type="NCBIfam" id="TIGR03695">
    <property type="entry name" value="menH_SHCHC"/>
    <property type="match status" value="1"/>
</dbReference>
<comment type="catalytic activity">
    <reaction evidence="3">
        <text>5-enolpyruvoyl-6-hydroxy-2-succinyl-cyclohex-3-ene-1-carboxylate = (1R,6R)-6-hydroxy-2-succinyl-cyclohexa-2,4-diene-1-carboxylate + pyruvate</text>
        <dbReference type="Rhea" id="RHEA:25597"/>
        <dbReference type="ChEBI" id="CHEBI:15361"/>
        <dbReference type="ChEBI" id="CHEBI:58689"/>
        <dbReference type="ChEBI" id="CHEBI:58818"/>
        <dbReference type="EC" id="4.2.99.20"/>
    </reaction>
</comment>
<dbReference type="UniPathway" id="UPA01057">
    <property type="reaction ID" value="UER00900"/>
</dbReference>
<feature type="domain" description="AB hydrolase-1" evidence="4">
    <location>
        <begin position="20"/>
        <end position="254"/>
    </location>
</feature>
<comment type="subunit">
    <text evidence="3">Monomer.</text>
</comment>
<sequence length="270" mass="30417">MKTMINGVRYNVEQCGDGFPLVLLHGFTGAASTWKPFCPIWSEHSKLLMVDLIGHGETDSPQDAERYNILQTAHDLKNLLDESGIEKTDMLGYSMGGRAAITFASLYPDRIRKMVLESTTPGLENQADREARIIQDEKLAARIETDGLTDFINFWESIPLFRSQLNLSEEVREQIRSQRLSNDSVGLTNSLRGMGTGAQPSWWEQLENFEFETLLITGELDEKFCKIATDMAARLPKPTHLTINGCGHAIHVEEREKFGTIVSEFLSNTY</sequence>
<dbReference type="InterPro" id="IPR000073">
    <property type="entry name" value="AB_hydrolase_1"/>
</dbReference>
<dbReference type="PRINTS" id="PR00111">
    <property type="entry name" value="ABHYDROLASE"/>
</dbReference>
<dbReference type="GO" id="GO:0009234">
    <property type="term" value="P:menaquinone biosynthetic process"/>
    <property type="evidence" value="ECO:0007669"/>
    <property type="project" value="UniProtKB-UniRule"/>
</dbReference>
<dbReference type="UniPathway" id="UPA00079"/>
<dbReference type="GO" id="GO:0070205">
    <property type="term" value="F:2-succinyl-6-hydroxy-2,4-cyclohexadiene-1-carboxylate synthase activity"/>
    <property type="evidence" value="ECO:0007669"/>
    <property type="project" value="UniProtKB-UniRule"/>
</dbReference>
<dbReference type="SUPFAM" id="SSF53474">
    <property type="entry name" value="alpha/beta-Hydrolases"/>
    <property type="match status" value="1"/>
</dbReference>
<dbReference type="HAMAP" id="MF_01660">
    <property type="entry name" value="MenH"/>
    <property type="match status" value="1"/>
</dbReference>